<comment type="similarity">
    <text evidence="1">Belongs to the disease resistance NB-LRR family.</text>
</comment>
<dbReference type="Pfam" id="PF00931">
    <property type="entry name" value="NB-ARC"/>
    <property type="match status" value="1"/>
</dbReference>
<evidence type="ECO:0000259" key="12">
    <source>
        <dbReference type="PROSITE" id="PS50808"/>
    </source>
</evidence>
<keyword evidence="9" id="KW-0067">ATP-binding</keyword>
<evidence type="ECO:0000256" key="6">
    <source>
        <dbReference type="ARBA" id="ARBA00022771"/>
    </source>
</evidence>
<evidence type="ECO:0000256" key="5">
    <source>
        <dbReference type="ARBA" id="ARBA00022741"/>
    </source>
</evidence>
<organism evidence="13 14">
    <name type="scientific">Eucalyptus globulus</name>
    <name type="common">Tasmanian blue gum</name>
    <dbReference type="NCBI Taxonomy" id="34317"/>
    <lineage>
        <taxon>Eukaryota</taxon>
        <taxon>Viridiplantae</taxon>
        <taxon>Streptophyta</taxon>
        <taxon>Embryophyta</taxon>
        <taxon>Tracheophyta</taxon>
        <taxon>Spermatophyta</taxon>
        <taxon>Magnoliopsida</taxon>
        <taxon>eudicotyledons</taxon>
        <taxon>Gunneridae</taxon>
        <taxon>Pentapetalae</taxon>
        <taxon>rosids</taxon>
        <taxon>malvids</taxon>
        <taxon>Myrtales</taxon>
        <taxon>Myrtaceae</taxon>
        <taxon>Myrtoideae</taxon>
        <taxon>Eucalypteae</taxon>
        <taxon>Eucalyptus</taxon>
    </lineage>
</organism>
<evidence type="ECO:0000256" key="1">
    <source>
        <dbReference type="ARBA" id="ARBA00008894"/>
    </source>
</evidence>
<dbReference type="InterPro" id="IPR003591">
    <property type="entry name" value="Leu-rich_rpt_typical-subtyp"/>
</dbReference>
<evidence type="ECO:0000256" key="2">
    <source>
        <dbReference type="ARBA" id="ARBA00022614"/>
    </source>
</evidence>
<dbReference type="SMART" id="SM00369">
    <property type="entry name" value="LRR_TYP"/>
    <property type="match status" value="4"/>
</dbReference>
<comment type="caution">
    <text evidence="13">The sequence shown here is derived from an EMBL/GenBank/DDBJ whole genome shotgun (WGS) entry which is preliminary data.</text>
</comment>
<dbReference type="PROSITE" id="PS50808">
    <property type="entry name" value="ZF_BED"/>
    <property type="match status" value="1"/>
</dbReference>
<dbReference type="InterPro" id="IPR050905">
    <property type="entry name" value="Plant_NBS-LRR"/>
</dbReference>
<dbReference type="InterPro" id="IPR001611">
    <property type="entry name" value="Leu-rich_rpt"/>
</dbReference>
<evidence type="ECO:0000256" key="8">
    <source>
        <dbReference type="ARBA" id="ARBA00022833"/>
    </source>
</evidence>
<feature type="domain" description="BED-type" evidence="12">
    <location>
        <begin position="3"/>
        <end position="58"/>
    </location>
</feature>
<feature type="region of interest" description="Disordered" evidence="11">
    <location>
        <begin position="69"/>
        <end position="91"/>
    </location>
</feature>
<feature type="region of interest" description="Disordered" evidence="11">
    <location>
        <begin position="148"/>
        <end position="167"/>
    </location>
</feature>
<evidence type="ECO:0000256" key="9">
    <source>
        <dbReference type="ARBA" id="ARBA00022840"/>
    </source>
</evidence>
<dbReference type="GO" id="GO:0005524">
    <property type="term" value="F:ATP binding"/>
    <property type="evidence" value="ECO:0007669"/>
    <property type="project" value="UniProtKB-KW"/>
</dbReference>
<feature type="compositionally biased region" description="Polar residues" evidence="11">
    <location>
        <begin position="264"/>
        <end position="301"/>
    </location>
</feature>
<dbReference type="GO" id="GO:0006952">
    <property type="term" value="P:defense response"/>
    <property type="evidence" value="ECO:0007669"/>
    <property type="project" value="UniProtKB-KW"/>
</dbReference>
<dbReference type="PANTHER" id="PTHR33463">
    <property type="entry name" value="NB-ARC DOMAIN-CONTAINING PROTEIN-RELATED"/>
    <property type="match status" value="1"/>
</dbReference>
<dbReference type="Gene3D" id="3.40.50.300">
    <property type="entry name" value="P-loop containing nucleotide triphosphate hydrolases"/>
    <property type="match status" value="1"/>
</dbReference>
<dbReference type="Pfam" id="PF13855">
    <property type="entry name" value="LRR_8"/>
    <property type="match status" value="1"/>
</dbReference>
<keyword evidence="14" id="KW-1185">Reference proteome</keyword>
<keyword evidence="6 10" id="KW-0863">Zinc-finger</keyword>
<evidence type="ECO:0000256" key="4">
    <source>
        <dbReference type="ARBA" id="ARBA00022737"/>
    </source>
</evidence>
<proteinExistence type="inferred from homology"/>
<protein>
    <recommendedName>
        <fullName evidence="12">BED-type domain-containing protein</fullName>
    </recommendedName>
</protein>
<feature type="compositionally biased region" description="Polar residues" evidence="11">
    <location>
        <begin position="149"/>
        <end position="167"/>
    </location>
</feature>
<dbReference type="InterPro" id="IPR027417">
    <property type="entry name" value="P-loop_NTPase"/>
</dbReference>
<evidence type="ECO:0000256" key="3">
    <source>
        <dbReference type="ARBA" id="ARBA00022723"/>
    </source>
</evidence>
<dbReference type="Gene3D" id="1.10.8.430">
    <property type="entry name" value="Helical domain of apoptotic protease-activating factors"/>
    <property type="match status" value="1"/>
</dbReference>
<dbReference type="FunFam" id="3.40.50.300:FF:001091">
    <property type="entry name" value="Probable disease resistance protein At1g61300"/>
    <property type="match status" value="1"/>
</dbReference>
<dbReference type="InterPro" id="IPR003656">
    <property type="entry name" value="Znf_BED"/>
</dbReference>
<evidence type="ECO:0000256" key="11">
    <source>
        <dbReference type="SAM" id="MobiDB-lite"/>
    </source>
</evidence>
<evidence type="ECO:0000313" key="13">
    <source>
        <dbReference type="EMBL" id="KAL3733633.1"/>
    </source>
</evidence>
<dbReference type="EMBL" id="JBJKBG010000006">
    <property type="protein sequence ID" value="KAL3733633.1"/>
    <property type="molecule type" value="Genomic_DNA"/>
</dbReference>
<dbReference type="Pfam" id="PF02892">
    <property type="entry name" value="zf-BED"/>
    <property type="match status" value="1"/>
</dbReference>
<feature type="region of interest" description="Disordered" evidence="11">
    <location>
        <begin position="264"/>
        <end position="362"/>
    </location>
</feature>
<dbReference type="Pfam" id="PF23247">
    <property type="entry name" value="LRR_RPS2"/>
    <property type="match status" value="2"/>
</dbReference>
<dbReference type="SUPFAM" id="SSF52540">
    <property type="entry name" value="P-loop containing nucleoside triphosphate hydrolases"/>
    <property type="match status" value="1"/>
</dbReference>
<dbReference type="InterPro" id="IPR032675">
    <property type="entry name" value="LRR_dom_sf"/>
</dbReference>
<name>A0ABD3K1P5_EUCGL</name>
<evidence type="ECO:0000256" key="7">
    <source>
        <dbReference type="ARBA" id="ARBA00022821"/>
    </source>
</evidence>
<dbReference type="Proteomes" id="UP001634007">
    <property type="component" value="Unassembled WGS sequence"/>
</dbReference>
<evidence type="ECO:0000313" key="14">
    <source>
        <dbReference type="Proteomes" id="UP001634007"/>
    </source>
</evidence>
<dbReference type="Gene3D" id="3.80.10.10">
    <property type="entry name" value="Ribonuclease Inhibitor"/>
    <property type="match status" value="4"/>
</dbReference>
<dbReference type="InterPro" id="IPR057135">
    <property type="entry name" value="At4g27190-like_LRR"/>
</dbReference>
<keyword evidence="2" id="KW-0433">Leucine-rich repeat</keyword>
<keyword evidence="4" id="KW-0677">Repeat</keyword>
<dbReference type="PANTHER" id="PTHR33463:SF221">
    <property type="entry name" value="LEUCINE-RICH REPEAT DOMAIN, L DOMAIN-CONTAINING PROTEIN"/>
    <property type="match status" value="1"/>
</dbReference>
<dbReference type="PRINTS" id="PR00364">
    <property type="entry name" value="DISEASERSIST"/>
</dbReference>
<keyword evidence="5" id="KW-0547">Nucleotide-binding</keyword>
<dbReference type="SUPFAM" id="SSF52058">
    <property type="entry name" value="L domain-like"/>
    <property type="match status" value="2"/>
</dbReference>
<dbReference type="InterPro" id="IPR042197">
    <property type="entry name" value="Apaf_helical"/>
</dbReference>
<dbReference type="GO" id="GO:0008270">
    <property type="term" value="F:zinc ion binding"/>
    <property type="evidence" value="ECO:0007669"/>
    <property type="project" value="UniProtKB-KW"/>
</dbReference>
<reference evidence="13 14" key="1">
    <citation type="submission" date="2024-11" db="EMBL/GenBank/DDBJ databases">
        <title>Chromosome-level genome assembly of Eucalyptus globulus Labill. provides insights into its genome evolution.</title>
        <authorList>
            <person name="Li X."/>
        </authorList>
    </citation>
    <scope>NUCLEOTIDE SEQUENCE [LARGE SCALE GENOMIC DNA]</scope>
    <source>
        <strain evidence="13">CL2024</strain>
        <tissue evidence="13">Fresh tender leaves</tissue>
    </source>
</reference>
<sequence>MTRGTDPFWEYVESLPNKRWKCNFCGKPYAGSATRIKAHLAGVGGYGINDCKHVIDQVRLEARTQFKEGRGVAESSNRSKRNVEKGPHLPVTANNEHAWKETSFAAMPDLSSDIMSTLGAGSAFFPLLETNLPNQSLPDQIVIPDFSSCPPSRQFNAGDSSTQPPNFNYPSSDPEFWNDMVRSLMTEEGEPTIEVSRELSNGAEGNIEEGLHQPVITSNEDGPREISFADVPSLDSNAMSTIVASSSDFLPSHEMNVPSQYLPTQNMTTHGDFSFGTQPPQSHAGDSNIQQQNLSNPSSGGDLTPEAFTKMPHPVNAEEGEPNTEVPQDVRTKDAVMVSRPGNCGLVNENMPSLKKKRGERSNREVVNNCRYRSFRKSSMTHATRCRKSSPLLTTELVGKESEKTINKICDYLMEDENVIIGIYGMGGVGKTAILLHVQNRVLEDSTFNDVFWVTVPQEFSVYELQDEIANVVGLDDLLKYKDVKRRACILDKHLKKKERSILLLDGMWKHFEVKDVGIPIKKSGLKLVFTTWSLDVCHKMLCQKLIKIEPLSLQGDAWNLFLETLGEKEITSEVEKFARLIVQECGGLPLGIIEIATCMRGVEEVYEWKDMLRKLKESRVELDVFKRLKLCYVNLADSQVQQCFLNLTQKFENSQGACLNTSLLIESFIDEDLLDGTGTRQGLHECGNAILNKLRKGCLCEGVDQFIYLHPLIRGMALHMVRSPTHMVETYMELKEIPKEKFWTNCLEKVFLQGNNIKEIPDGISPNCPKLMRLSLNDNFFLEAIHKSFFRHLKGLEVLDLCQTKIRELPDTLSHLESLEALLLRGCKELFRIPCLQKLRSLRKLDLSGCAMLKEVPEGMEMLVKLSYLDLRGTEIETLSQGMLGKLVNLQYLAIGKGQTWLKGVLKKMEVFYCFISNVETFNACVRFLEQNSSLPYELWLNDSGDHYFKDKHKRHIIIENCHSIAAMVDGEIGGDGHALLPKNVQVLEVRRCDGMTSLCEVGPLDNLAELEIEEWEKLEELGAGHFPRLWRLNITRCTKLKHFLKEGHELRCLQWLKIEGSEELEGINIAAPFLYNIEVYRCPKMKWVLKWQCLATRLPNLRSIKIKDCEQLEEILGGLPPIGAPCRLTSIEIDGCNNLKRVLMTHDMLLHLPLLQVVIVRDCMGIEVIIGTVPNMTQPSFLNLINLILQSLPEVKSICEGTVSCLSIQYMSITKCPKLKRLPLLHNGLHCGDSIEIDEVTWQSLEWDQSPFQPSLQDLARRYGVSNWHDQRICVRIESRNAITPRVDGLIGGEGRNLLPRNVQVLEVGGGSGVTSLSEVGPLENLKELTIKDCEKLEELGAVHFPQLERLDINCCSKLKRLSVEGQGLPHLRWFTITGSEELEGIDLAAPNLNSVKVRCCHKMKRVVEWDWLTTRLPNLKSIEIIYCEKLEEIIGGPLPIGATCLLMEIKIESCNNMKGVLLTHDMLLHIPFLQDIIIINCEGIEVIIGTAPNMTQSSFPKLTHLTLWNLPELKRICDRMESCDHIQYIEMYNCWELKSIPLRLHLLDNGLLSPPPSLGRIVIEDKKTWQALEWDHPLAPISLEPFIEFLS</sequence>
<accession>A0ABD3K1P5</accession>
<evidence type="ECO:0000256" key="10">
    <source>
        <dbReference type="PROSITE-ProRule" id="PRU00027"/>
    </source>
</evidence>
<keyword evidence="7" id="KW-0611">Plant defense</keyword>
<keyword evidence="8" id="KW-0862">Zinc</keyword>
<gene>
    <name evidence="13" type="ORF">ACJRO7_023060</name>
</gene>
<dbReference type="EMBL" id="JBJKBG010000006">
    <property type="protein sequence ID" value="KAL3733632.1"/>
    <property type="molecule type" value="Genomic_DNA"/>
</dbReference>
<keyword evidence="3" id="KW-0479">Metal-binding</keyword>
<dbReference type="InterPro" id="IPR002182">
    <property type="entry name" value="NB-ARC"/>
</dbReference>